<sequence>MASITNPTRPSFADATKVERLDSHTYRANLHDAYCIGTVPNGGYVSSCLLQAASTHLAARGQKEALTAHFEFLTRTEVGPAVIVIEDIKPGRQLSTIHLTLYQHDLIPHAPWTTPGSSRREIVAYMTMTNLQNERGMSLPTAFSLVSPPPPPPNFAALLSGRDDDTNWQPLTFGSGRPVEYARCVQNCAFYAPRFPSQKKGILDIWVRLASGEGFTNGSLGFVADCWPYVVESYRPTEGTVPFAHNQIFWYPTIVLNLEQKKALPKEGVKWLQLRIEAKQIKNGRLDLEVVVLDKEGELVALSQHVNLILGAERNVAERKTKKSHI</sequence>
<dbReference type="InterPro" id="IPR049450">
    <property type="entry name" value="ACOT8-like_C"/>
</dbReference>
<dbReference type="InterPro" id="IPR049449">
    <property type="entry name" value="TesB_ACOT8-like_N"/>
</dbReference>
<evidence type="ECO:0000313" key="3">
    <source>
        <dbReference type="EMBL" id="KAK3377482.1"/>
    </source>
</evidence>
<organism evidence="3 4">
    <name type="scientific">Podospora didyma</name>
    <dbReference type="NCBI Taxonomy" id="330526"/>
    <lineage>
        <taxon>Eukaryota</taxon>
        <taxon>Fungi</taxon>
        <taxon>Dikarya</taxon>
        <taxon>Ascomycota</taxon>
        <taxon>Pezizomycotina</taxon>
        <taxon>Sordariomycetes</taxon>
        <taxon>Sordariomycetidae</taxon>
        <taxon>Sordariales</taxon>
        <taxon>Podosporaceae</taxon>
        <taxon>Podospora</taxon>
    </lineage>
</organism>
<dbReference type="Pfam" id="PF13622">
    <property type="entry name" value="4HBT_3"/>
    <property type="match status" value="1"/>
</dbReference>
<dbReference type="EMBL" id="JAULSW010000006">
    <property type="protein sequence ID" value="KAK3377482.1"/>
    <property type="molecule type" value="Genomic_DNA"/>
</dbReference>
<keyword evidence="4" id="KW-1185">Reference proteome</keyword>
<dbReference type="Pfam" id="PF20789">
    <property type="entry name" value="4HBT_3C"/>
    <property type="match status" value="1"/>
</dbReference>
<dbReference type="InterPro" id="IPR052389">
    <property type="entry name" value="Sec_Metab_Biosynth-Assoc"/>
</dbReference>
<dbReference type="AlphaFoldDB" id="A0AAE0KJR1"/>
<evidence type="ECO:0000259" key="2">
    <source>
        <dbReference type="Pfam" id="PF20789"/>
    </source>
</evidence>
<dbReference type="SUPFAM" id="SSF54637">
    <property type="entry name" value="Thioesterase/thiol ester dehydrase-isomerase"/>
    <property type="match status" value="2"/>
</dbReference>
<feature type="domain" description="Acyl-CoA thioesterase-like N-terminal HotDog" evidence="1">
    <location>
        <begin position="32"/>
        <end position="108"/>
    </location>
</feature>
<dbReference type="InterPro" id="IPR029069">
    <property type="entry name" value="HotDog_dom_sf"/>
</dbReference>
<dbReference type="Proteomes" id="UP001285441">
    <property type="component" value="Unassembled WGS sequence"/>
</dbReference>
<dbReference type="PANTHER" id="PTHR38110">
    <property type="entry name" value="CHROMOSOME 23, WHOLE GENOME SHOTGUN SEQUENCE"/>
    <property type="match status" value="1"/>
</dbReference>
<dbReference type="Gene3D" id="2.40.160.210">
    <property type="entry name" value="Acyl-CoA thioesterase, double hotdog domain"/>
    <property type="match status" value="1"/>
</dbReference>
<evidence type="ECO:0000313" key="4">
    <source>
        <dbReference type="Proteomes" id="UP001285441"/>
    </source>
</evidence>
<name>A0AAE0KJR1_9PEZI</name>
<gene>
    <name evidence="3" type="ORF">B0H63DRAFT_477276</name>
</gene>
<accession>A0AAE0KJR1</accession>
<protein>
    <submittedName>
        <fullName evidence="3">Thioesterase-like superfamily-domain-containing protein</fullName>
    </submittedName>
</protein>
<evidence type="ECO:0000259" key="1">
    <source>
        <dbReference type="Pfam" id="PF13622"/>
    </source>
</evidence>
<feature type="domain" description="Acyl-CoA thioesterase-like C-terminal" evidence="2">
    <location>
        <begin position="169"/>
        <end position="308"/>
    </location>
</feature>
<comment type="caution">
    <text evidence="3">The sequence shown here is derived from an EMBL/GenBank/DDBJ whole genome shotgun (WGS) entry which is preliminary data.</text>
</comment>
<reference evidence="3" key="2">
    <citation type="submission" date="2023-06" db="EMBL/GenBank/DDBJ databases">
        <authorList>
            <consortium name="Lawrence Berkeley National Laboratory"/>
            <person name="Haridas S."/>
            <person name="Hensen N."/>
            <person name="Bonometti L."/>
            <person name="Westerberg I."/>
            <person name="Brannstrom I.O."/>
            <person name="Guillou S."/>
            <person name="Cros-Aarteil S."/>
            <person name="Calhoun S."/>
            <person name="Kuo A."/>
            <person name="Mondo S."/>
            <person name="Pangilinan J."/>
            <person name="Riley R."/>
            <person name="LaButti K."/>
            <person name="Andreopoulos B."/>
            <person name="Lipzen A."/>
            <person name="Chen C."/>
            <person name="Yanf M."/>
            <person name="Daum C."/>
            <person name="Ng V."/>
            <person name="Clum A."/>
            <person name="Steindorff A."/>
            <person name="Ohm R."/>
            <person name="Martin F."/>
            <person name="Silar P."/>
            <person name="Natvig D."/>
            <person name="Lalanne C."/>
            <person name="Gautier V."/>
            <person name="Ament-velasquez S.L."/>
            <person name="Kruys A."/>
            <person name="Hutchinson M.I."/>
            <person name="Powell A.J."/>
            <person name="Barry K."/>
            <person name="Miller A.N."/>
            <person name="Grigoriev I.V."/>
            <person name="Debuchy R."/>
            <person name="Gladieux P."/>
            <person name="Thoren M.H."/>
            <person name="Johannesson H."/>
        </authorList>
    </citation>
    <scope>NUCLEOTIDE SEQUENCE</scope>
    <source>
        <strain evidence="3">CBS 232.78</strain>
    </source>
</reference>
<proteinExistence type="predicted"/>
<dbReference type="PANTHER" id="PTHR38110:SF1">
    <property type="entry name" value="THIOESTERASE DOMAIN-CONTAINING PROTEIN"/>
    <property type="match status" value="1"/>
</dbReference>
<reference evidence="3" key="1">
    <citation type="journal article" date="2023" name="Mol. Phylogenet. Evol.">
        <title>Genome-scale phylogeny and comparative genomics of the fungal order Sordariales.</title>
        <authorList>
            <person name="Hensen N."/>
            <person name="Bonometti L."/>
            <person name="Westerberg I."/>
            <person name="Brannstrom I.O."/>
            <person name="Guillou S."/>
            <person name="Cros-Aarteil S."/>
            <person name="Calhoun S."/>
            <person name="Haridas S."/>
            <person name="Kuo A."/>
            <person name="Mondo S."/>
            <person name="Pangilinan J."/>
            <person name="Riley R."/>
            <person name="LaButti K."/>
            <person name="Andreopoulos B."/>
            <person name="Lipzen A."/>
            <person name="Chen C."/>
            <person name="Yan M."/>
            <person name="Daum C."/>
            <person name="Ng V."/>
            <person name="Clum A."/>
            <person name="Steindorff A."/>
            <person name="Ohm R.A."/>
            <person name="Martin F."/>
            <person name="Silar P."/>
            <person name="Natvig D.O."/>
            <person name="Lalanne C."/>
            <person name="Gautier V."/>
            <person name="Ament-Velasquez S.L."/>
            <person name="Kruys A."/>
            <person name="Hutchinson M.I."/>
            <person name="Powell A.J."/>
            <person name="Barry K."/>
            <person name="Miller A.N."/>
            <person name="Grigoriev I.V."/>
            <person name="Debuchy R."/>
            <person name="Gladieux P."/>
            <person name="Hiltunen Thoren M."/>
            <person name="Johannesson H."/>
        </authorList>
    </citation>
    <scope>NUCLEOTIDE SEQUENCE</scope>
    <source>
        <strain evidence="3">CBS 232.78</strain>
    </source>
</reference>
<dbReference type="InterPro" id="IPR042171">
    <property type="entry name" value="Acyl-CoA_hotdog"/>
</dbReference>